<name>A0AAW1C4X4_CROAD</name>
<accession>A0AAW1C4X4</accession>
<dbReference type="Proteomes" id="UP001474421">
    <property type="component" value="Unassembled WGS sequence"/>
</dbReference>
<dbReference type="EMBL" id="JAOTOJ010000001">
    <property type="protein sequence ID" value="KAK9409429.1"/>
    <property type="molecule type" value="Genomic_DNA"/>
</dbReference>
<evidence type="ECO:0000313" key="1">
    <source>
        <dbReference type="EMBL" id="KAK9409429.1"/>
    </source>
</evidence>
<dbReference type="InterPro" id="IPR018154">
    <property type="entry name" value="TLV/ENV_coat_polyprotein"/>
</dbReference>
<sequence>MLRMRHFCLVQRDEVEKIKRDEPSDFVNNTTKSCELLQDELLFLKDVVLQNRLALDSLLVEQRGGVYMYMNQSCCVFHESFVTQQQKLVKIVSTLVKNRETFQEKQNTWDIVDRLGPVKYLLLVEMAKIAHALPGCCLLQCICKAMLPLFLVLPPGTLPCNFRYQLLTCLLKIRVIKQIIGCKSSGGFVSWNVRLHCQLFNKGDVIILAWHPCSFGSLGNCVFPFSQS</sequence>
<dbReference type="Pfam" id="PF00429">
    <property type="entry name" value="TLV_coat"/>
    <property type="match status" value="1"/>
</dbReference>
<gene>
    <name evidence="1" type="ORF">NXF25_000604</name>
</gene>
<dbReference type="SUPFAM" id="SSF58069">
    <property type="entry name" value="Virus ectodomain"/>
    <property type="match status" value="1"/>
</dbReference>
<dbReference type="AlphaFoldDB" id="A0AAW1C4X4"/>
<proteinExistence type="predicted"/>
<protein>
    <submittedName>
        <fullName evidence="1">Uncharacterized protein</fullName>
    </submittedName>
</protein>
<reference evidence="1 2" key="1">
    <citation type="journal article" date="2024" name="Proc. Natl. Acad. Sci. U.S.A.">
        <title>The genetic regulatory architecture and epigenomic basis for age-related changes in rattlesnake venom.</title>
        <authorList>
            <person name="Hogan M.P."/>
            <person name="Holding M.L."/>
            <person name="Nystrom G.S."/>
            <person name="Colston T.J."/>
            <person name="Bartlett D.A."/>
            <person name="Mason A.J."/>
            <person name="Ellsworth S.A."/>
            <person name="Rautsaw R.M."/>
            <person name="Lawrence K.C."/>
            <person name="Strickland J.L."/>
            <person name="He B."/>
            <person name="Fraser P."/>
            <person name="Margres M.J."/>
            <person name="Gilbert D.M."/>
            <person name="Gibbs H.L."/>
            <person name="Parkinson C.L."/>
            <person name="Rokyta D.R."/>
        </authorList>
    </citation>
    <scope>NUCLEOTIDE SEQUENCE [LARGE SCALE GENOMIC DNA]</scope>
    <source>
        <strain evidence="1">DRR0105</strain>
    </source>
</reference>
<evidence type="ECO:0000313" key="2">
    <source>
        <dbReference type="Proteomes" id="UP001474421"/>
    </source>
</evidence>
<keyword evidence="2" id="KW-1185">Reference proteome</keyword>
<organism evidence="1 2">
    <name type="scientific">Crotalus adamanteus</name>
    <name type="common">Eastern diamondback rattlesnake</name>
    <dbReference type="NCBI Taxonomy" id="8729"/>
    <lineage>
        <taxon>Eukaryota</taxon>
        <taxon>Metazoa</taxon>
        <taxon>Chordata</taxon>
        <taxon>Craniata</taxon>
        <taxon>Vertebrata</taxon>
        <taxon>Euteleostomi</taxon>
        <taxon>Lepidosauria</taxon>
        <taxon>Squamata</taxon>
        <taxon>Bifurcata</taxon>
        <taxon>Unidentata</taxon>
        <taxon>Episquamata</taxon>
        <taxon>Toxicofera</taxon>
        <taxon>Serpentes</taxon>
        <taxon>Colubroidea</taxon>
        <taxon>Viperidae</taxon>
        <taxon>Crotalinae</taxon>
        <taxon>Crotalus</taxon>
    </lineage>
</organism>
<dbReference type="Gene3D" id="1.10.287.210">
    <property type="match status" value="1"/>
</dbReference>
<comment type="caution">
    <text evidence="1">The sequence shown here is derived from an EMBL/GenBank/DDBJ whole genome shotgun (WGS) entry which is preliminary data.</text>
</comment>
<dbReference type="PANTHER" id="PTHR10424">
    <property type="entry name" value="VIRAL ENVELOPE PROTEIN"/>
    <property type="match status" value="1"/>
</dbReference>